<dbReference type="NCBIfam" id="TIGR03963">
    <property type="entry name" value="rSAM_QueE_Clost"/>
    <property type="match status" value="1"/>
</dbReference>
<dbReference type="HAMAP" id="MF_00917">
    <property type="entry name" value="QueE"/>
    <property type="match status" value="1"/>
</dbReference>
<organism evidence="10 11">
    <name type="scientific">Lacrimispora amygdalina</name>
    <dbReference type="NCBI Taxonomy" id="253257"/>
    <lineage>
        <taxon>Bacteria</taxon>
        <taxon>Bacillati</taxon>
        <taxon>Bacillota</taxon>
        <taxon>Clostridia</taxon>
        <taxon>Lachnospirales</taxon>
        <taxon>Lachnospiraceae</taxon>
        <taxon>Lacrimispora</taxon>
    </lineage>
</organism>
<evidence type="ECO:0000256" key="4">
    <source>
        <dbReference type="ARBA" id="ARBA00022842"/>
    </source>
</evidence>
<dbReference type="InterPro" id="IPR023868">
    <property type="entry name" value="7-CO-7-deazaGua_synth_put_Clo"/>
</dbReference>
<comment type="caution">
    <text evidence="10">The sequence shown here is derived from an EMBL/GenBank/DDBJ whole genome shotgun (WGS) entry which is preliminary data.</text>
</comment>
<dbReference type="OrthoDB" id="9792276at2"/>
<sequence length="227" mass="25368">MGRIVMAEYNVAETFVSINGEGVYAGQLAVFIRFYGCNLSCSYCDTAWAKDPGANARTMSELDIYEYIKKTGIKNVTLTGGEPLIQPGIGDLLSLLLLDEELRVEIETNGSADLSNYQRETNALTFTMDYKLPESGMEAAMQLSNFDFLKQKDTVKFVAGSRKDLERAVEMINSYKLSGRCHIYFSTVFGRLSLSDTVDFMKQNRLNDVTLQLQMHKIIWGSDAVGV</sequence>
<dbReference type="AlphaFoldDB" id="A0A3E2ND21"/>
<evidence type="ECO:0000256" key="6">
    <source>
        <dbReference type="ARBA" id="ARBA00023014"/>
    </source>
</evidence>
<comment type="caution">
    <text evidence="8">Lacks conserved residue(s) required for the propagation of feature annotation.</text>
</comment>
<dbReference type="Pfam" id="PF04055">
    <property type="entry name" value="Radical_SAM"/>
    <property type="match status" value="1"/>
</dbReference>
<feature type="binding site" evidence="8">
    <location>
        <position position="46"/>
    </location>
    <ligand>
        <name>Mg(2+)</name>
        <dbReference type="ChEBI" id="CHEBI:18420"/>
    </ligand>
</feature>
<keyword evidence="5 8" id="KW-0408">Iron</keyword>
<dbReference type="UniPathway" id="UPA00391"/>
<comment type="cofactor">
    <cofactor evidence="8">
        <name>Mg(2+)</name>
        <dbReference type="ChEBI" id="CHEBI:18420"/>
    </cofactor>
</comment>
<dbReference type="Proteomes" id="UP000260680">
    <property type="component" value="Unassembled WGS sequence"/>
</dbReference>
<dbReference type="SUPFAM" id="SSF102114">
    <property type="entry name" value="Radical SAM enzymes"/>
    <property type="match status" value="1"/>
</dbReference>
<feature type="binding site" evidence="8">
    <location>
        <begin position="43"/>
        <end position="45"/>
    </location>
    <ligand>
        <name>S-adenosyl-L-methionine</name>
        <dbReference type="ChEBI" id="CHEBI:59789"/>
    </ligand>
</feature>
<keyword evidence="3 8" id="KW-0479">Metal-binding</keyword>
<keyword evidence="6 8" id="KW-0411">Iron-sulfur</keyword>
<feature type="binding site" evidence="8">
    <location>
        <position position="44"/>
    </location>
    <ligand>
        <name>[4Fe-4S] cluster</name>
        <dbReference type="ChEBI" id="CHEBI:49883"/>
        <note>4Fe-4S-S-AdoMet</note>
    </ligand>
</feature>
<comment type="catalytic activity">
    <reaction evidence="8">
        <text>6-carboxy-5,6,7,8-tetrahydropterin + H(+) = 7-carboxy-7-carbaguanine + NH4(+)</text>
        <dbReference type="Rhea" id="RHEA:27974"/>
        <dbReference type="ChEBI" id="CHEBI:15378"/>
        <dbReference type="ChEBI" id="CHEBI:28938"/>
        <dbReference type="ChEBI" id="CHEBI:61032"/>
        <dbReference type="ChEBI" id="CHEBI:61036"/>
        <dbReference type="EC" id="4.3.99.3"/>
    </reaction>
</comment>
<dbReference type="PANTHER" id="PTHR42836:SF1">
    <property type="entry name" value="7-CARBOXY-7-DEAZAGUANINE SYNTHASE"/>
    <property type="match status" value="1"/>
</dbReference>
<comment type="subunit">
    <text evidence="8">Homodimer.</text>
</comment>
<dbReference type="Gene3D" id="3.20.20.70">
    <property type="entry name" value="Aldolase class I"/>
    <property type="match status" value="1"/>
</dbReference>
<dbReference type="PROSITE" id="PS51918">
    <property type="entry name" value="RADICAL_SAM"/>
    <property type="match status" value="1"/>
</dbReference>
<keyword evidence="7 8" id="KW-0456">Lyase</keyword>
<comment type="pathway">
    <text evidence="8">Purine metabolism; 7-cyano-7-deazaguanine biosynthesis.</text>
</comment>
<comment type="similarity">
    <text evidence="8">Belongs to the radical SAM superfamily. 7-carboxy-7-deazaguanine synthase family.</text>
</comment>
<proteinExistence type="inferred from homology"/>
<keyword evidence="2 8" id="KW-0949">S-adenosyl-L-methionine</keyword>
<comment type="function">
    <text evidence="8">Catalyzes the complex heterocyclic radical-mediated conversion of 6-carboxy-5,6,7,8-tetrahydropterin (CPH4) to 7-carboxy-7-deazaguanine (CDG), a step common to the biosynthetic pathways of all 7-deazapurine-containing compounds.</text>
</comment>
<evidence type="ECO:0000259" key="9">
    <source>
        <dbReference type="PROSITE" id="PS51918"/>
    </source>
</evidence>
<gene>
    <name evidence="8" type="primary">queE</name>
    <name evidence="10" type="ORF">DS742_10960</name>
</gene>
<keyword evidence="8" id="KW-0671">Queuosine biosynthesis</keyword>
<dbReference type="CDD" id="cd01335">
    <property type="entry name" value="Radical_SAM"/>
    <property type="match status" value="1"/>
</dbReference>
<dbReference type="InterPro" id="IPR058240">
    <property type="entry name" value="rSAM_sf"/>
</dbReference>
<evidence type="ECO:0000256" key="7">
    <source>
        <dbReference type="ARBA" id="ARBA00023239"/>
    </source>
</evidence>
<evidence type="ECO:0000256" key="3">
    <source>
        <dbReference type="ARBA" id="ARBA00022723"/>
    </source>
</evidence>
<reference evidence="10 11" key="1">
    <citation type="submission" date="2018-07" db="EMBL/GenBank/DDBJ databases">
        <title>New species, Clostridium PI-S10-A1B.</title>
        <authorList>
            <person name="Krishna G."/>
            <person name="Summeta K."/>
            <person name="Shikha S."/>
            <person name="Prabhu P.B."/>
            <person name="Suresh K."/>
        </authorList>
    </citation>
    <scope>NUCLEOTIDE SEQUENCE [LARGE SCALE GENOMIC DNA]</scope>
    <source>
        <strain evidence="10 11">PI-S10-A1B</strain>
    </source>
</reference>
<feature type="domain" description="Radical SAM core" evidence="9">
    <location>
        <begin position="24"/>
        <end position="227"/>
    </location>
</feature>
<feature type="binding site" evidence="8">
    <location>
        <begin position="18"/>
        <end position="20"/>
    </location>
    <ligand>
        <name>substrate</name>
    </ligand>
</feature>
<feature type="binding site" evidence="8">
    <location>
        <position position="33"/>
    </location>
    <ligand>
        <name>substrate</name>
    </ligand>
</feature>
<protein>
    <recommendedName>
        <fullName evidence="8">7-carboxy-7-deazaguanine synthase</fullName>
        <shortName evidence="8">CDG synthase</shortName>
        <ecNumber evidence="8">4.3.99.3</ecNumber>
    </recommendedName>
    <alternativeName>
        <fullName evidence="8">Queuosine biosynthesis protein QueE</fullName>
    </alternativeName>
</protein>
<dbReference type="GO" id="GO:0000287">
    <property type="term" value="F:magnesium ion binding"/>
    <property type="evidence" value="ECO:0007669"/>
    <property type="project" value="UniProtKB-UniRule"/>
</dbReference>
<comment type="cofactor">
    <cofactor evidence="8">
        <name>S-adenosyl-L-methionine</name>
        <dbReference type="ChEBI" id="CHEBI:59789"/>
    </cofactor>
    <text evidence="8">Binds 1 S-adenosyl-L-methionine per subunit.</text>
</comment>
<evidence type="ECO:0000313" key="11">
    <source>
        <dbReference type="Proteomes" id="UP000260680"/>
    </source>
</evidence>
<evidence type="ECO:0000256" key="8">
    <source>
        <dbReference type="HAMAP-Rule" id="MF_00917"/>
    </source>
</evidence>
<feature type="binding site" evidence="8">
    <location>
        <position position="79"/>
    </location>
    <ligand>
        <name>substrate</name>
    </ligand>
</feature>
<dbReference type="InterPro" id="IPR007197">
    <property type="entry name" value="rSAM"/>
</dbReference>
<evidence type="ECO:0000256" key="1">
    <source>
        <dbReference type="ARBA" id="ARBA00022485"/>
    </source>
</evidence>
<dbReference type="GO" id="GO:0016840">
    <property type="term" value="F:carbon-nitrogen lyase activity"/>
    <property type="evidence" value="ECO:0007669"/>
    <property type="project" value="UniProtKB-UniRule"/>
</dbReference>
<feature type="binding site" evidence="8">
    <location>
        <position position="81"/>
    </location>
    <ligand>
        <name>S-adenosyl-L-methionine</name>
        <dbReference type="ChEBI" id="CHEBI:59789"/>
    </ligand>
</feature>
<dbReference type="PANTHER" id="PTHR42836">
    <property type="entry name" value="7-CARBOXY-7-DEAZAGUANINE SYNTHASE"/>
    <property type="match status" value="1"/>
</dbReference>
<evidence type="ECO:0000256" key="2">
    <source>
        <dbReference type="ARBA" id="ARBA00022691"/>
    </source>
</evidence>
<feature type="binding site" evidence="8">
    <location>
        <position position="37"/>
    </location>
    <ligand>
        <name>[4Fe-4S] cluster</name>
        <dbReference type="ChEBI" id="CHEBI:49883"/>
        <note>4Fe-4S-S-AdoMet</note>
    </ligand>
</feature>
<dbReference type="SFLD" id="SFLDS00029">
    <property type="entry name" value="Radical_SAM"/>
    <property type="match status" value="1"/>
</dbReference>
<dbReference type="EC" id="4.3.99.3" evidence="8"/>
<dbReference type="InterPro" id="IPR013785">
    <property type="entry name" value="Aldolase_TIM"/>
</dbReference>
<dbReference type="GO" id="GO:0008616">
    <property type="term" value="P:tRNA queuosine(34) biosynthetic process"/>
    <property type="evidence" value="ECO:0007669"/>
    <property type="project" value="UniProtKB-UniRule"/>
</dbReference>
<comment type="cofactor">
    <cofactor evidence="8">
        <name>[4Fe-4S] cluster</name>
        <dbReference type="ChEBI" id="CHEBI:49883"/>
    </cofactor>
    <text evidence="8">Binds 1 [4Fe-4S] cluster. The cluster is coordinated with 3 cysteines and an exchangeable S-adenosyl-L-methionine.</text>
</comment>
<keyword evidence="1 8" id="KW-0004">4Fe-4S</keyword>
<dbReference type="EMBL" id="QOHO01000030">
    <property type="protein sequence ID" value="RFZ78874.1"/>
    <property type="molecule type" value="Genomic_DNA"/>
</dbReference>
<feature type="binding site" evidence="8">
    <location>
        <position position="41"/>
    </location>
    <ligand>
        <name>[4Fe-4S] cluster</name>
        <dbReference type="ChEBI" id="CHEBI:49883"/>
        <note>4Fe-4S-S-AdoMet</note>
    </ligand>
</feature>
<accession>A0A3E2ND21</accession>
<dbReference type="GO" id="GO:0051539">
    <property type="term" value="F:4 iron, 4 sulfur cluster binding"/>
    <property type="evidence" value="ECO:0007669"/>
    <property type="project" value="UniProtKB-UniRule"/>
</dbReference>
<evidence type="ECO:0000313" key="10">
    <source>
        <dbReference type="EMBL" id="RFZ78874.1"/>
    </source>
</evidence>
<name>A0A3E2ND21_9FIRM</name>
<evidence type="ECO:0000256" key="5">
    <source>
        <dbReference type="ARBA" id="ARBA00023004"/>
    </source>
</evidence>
<dbReference type="InterPro" id="IPR024924">
    <property type="entry name" value="7-CO-7-deazaguanine_synth-like"/>
</dbReference>
<dbReference type="GO" id="GO:1904047">
    <property type="term" value="F:S-adenosyl-L-methionine binding"/>
    <property type="evidence" value="ECO:0007669"/>
    <property type="project" value="UniProtKB-UniRule"/>
</dbReference>
<keyword evidence="4 8" id="KW-0460">Magnesium</keyword>
<dbReference type="PIRSF" id="PIRSF000370">
    <property type="entry name" value="QueE"/>
    <property type="match status" value="1"/>
</dbReference>